<protein>
    <submittedName>
        <fullName evidence="9">Protein kinase</fullName>
    </submittedName>
</protein>
<evidence type="ECO:0000256" key="3">
    <source>
        <dbReference type="ARBA" id="ARBA00022777"/>
    </source>
</evidence>
<sequence length="835" mass="93372">MPDNNQNNQQAFAQLNTIAAAADHEKAALVAAFKNQFPDHTHWLEMIDQQAAETPHQQILPDIPGYQISRMIGSGANGSVWHAHNKQGQAVAIKTPNIWLTNEQITRFKHEARLLARLDHPHIAKVIDVGEYNTAQGCLPYLVLEYIAGQTIDVYVTEQALPAGQRVELFLPILQAIQYAHQKSVIHRDIKPENIIVDAHGVAKLLDFGIATLDADATRAMTQLTQTGEIVGTLAYMSPEQITAGGDLDSRSDIYAAGVVLYELICGQLPYQVDASRFFSAINVILNEPPKKITRCLPGIDPSLAAVIHHAIEKKPDQRFQTALGFATDLQAWLKGEPIRSQQLSQWYWLKLAARKHKALMTGAALAFIGLVTGLVFAVSFALKEQQARALADQKAESNRQVVRFINDLFVNADPTHNLGERITVKQVIEGAQYSVAQDLAEEADVEAQIRLVLGNVFDAIELYPSAISQYNKGLERLTDTNDLYFELATRQLSSLTSNSEFSALQEAIDQLSVELQSAPLNSVEKQRFNNRILFEKATYLSINSQTDEALAVLQQLQKQADLSFQERMDVDKNLGYIHRDLGELEQALSIFERLLNQAEKQYGSNHPITLDLLQEQALTLRQLNRLDEALAMYQQLVEGMTTNYGPHSLSTLLARINQATAHMYAGAFDKADEMTAELLPLMIEHVGPMHQYTLTLRNIRGGALDNVGKWDEALALYAETQDLFLNSDSKDNMNTINIPHNMAVIYHKQEKYQQADEVYRQHRPRCEQQLTLKHPLCVIMADAHAAIKIALKEYDQAAELLAYSNPALIETFGENHPRVAASNKRLALLKDQHQ</sequence>
<gene>
    <name evidence="9" type="ORF">ACFODZ_10435</name>
</gene>
<feature type="binding site" evidence="6">
    <location>
        <position position="94"/>
    </location>
    <ligand>
        <name>ATP</name>
        <dbReference type="ChEBI" id="CHEBI:30616"/>
    </ligand>
</feature>
<name>A0ABV7JCR7_9GAMM</name>
<comment type="caution">
    <text evidence="9">The sequence shown here is derived from an EMBL/GenBank/DDBJ whole genome shotgun (WGS) entry which is preliminary data.</text>
</comment>
<organism evidence="9 10">
    <name type="scientific">Marinicella sediminis</name>
    <dbReference type="NCBI Taxonomy" id="1792834"/>
    <lineage>
        <taxon>Bacteria</taxon>
        <taxon>Pseudomonadati</taxon>
        <taxon>Pseudomonadota</taxon>
        <taxon>Gammaproteobacteria</taxon>
        <taxon>Lysobacterales</taxon>
        <taxon>Marinicellaceae</taxon>
        <taxon>Marinicella</taxon>
    </lineage>
</organism>
<accession>A0ABV7JCR7</accession>
<evidence type="ECO:0000256" key="6">
    <source>
        <dbReference type="PROSITE-ProRule" id="PRU10141"/>
    </source>
</evidence>
<dbReference type="Gene3D" id="1.25.40.10">
    <property type="entry name" value="Tetratricopeptide repeat domain"/>
    <property type="match status" value="2"/>
</dbReference>
<keyword evidence="4 6" id="KW-0067">ATP-binding</keyword>
<dbReference type="InterPro" id="IPR000719">
    <property type="entry name" value="Prot_kinase_dom"/>
</dbReference>
<evidence type="ECO:0000256" key="7">
    <source>
        <dbReference type="SAM" id="Phobius"/>
    </source>
</evidence>
<dbReference type="InterPro" id="IPR017441">
    <property type="entry name" value="Protein_kinase_ATP_BS"/>
</dbReference>
<feature type="repeat" description="TPR" evidence="5">
    <location>
        <begin position="569"/>
        <end position="602"/>
    </location>
</feature>
<evidence type="ECO:0000259" key="8">
    <source>
        <dbReference type="PROSITE" id="PS50011"/>
    </source>
</evidence>
<evidence type="ECO:0000256" key="5">
    <source>
        <dbReference type="PROSITE-ProRule" id="PRU00339"/>
    </source>
</evidence>
<keyword evidence="10" id="KW-1185">Reference proteome</keyword>
<dbReference type="PROSITE" id="PS50005">
    <property type="entry name" value="TPR"/>
    <property type="match status" value="1"/>
</dbReference>
<keyword evidence="1" id="KW-0808">Transferase</keyword>
<feature type="domain" description="Protein kinase" evidence="8">
    <location>
        <begin position="66"/>
        <end position="334"/>
    </location>
</feature>
<keyword evidence="7" id="KW-1133">Transmembrane helix</keyword>
<dbReference type="Pfam" id="PF13424">
    <property type="entry name" value="TPR_12"/>
    <property type="match status" value="2"/>
</dbReference>
<dbReference type="Gene3D" id="3.30.200.20">
    <property type="entry name" value="Phosphorylase Kinase, domain 1"/>
    <property type="match status" value="1"/>
</dbReference>
<feature type="transmembrane region" description="Helical" evidence="7">
    <location>
        <begin position="359"/>
        <end position="383"/>
    </location>
</feature>
<evidence type="ECO:0000313" key="10">
    <source>
        <dbReference type="Proteomes" id="UP001595533"/>
    </source>
</evidence>
<evidence type="ECO:0000256" key="4">
    <source>
        <dbReference type="ARBA" id="ARBA00022840"/>
    </source>
</evidence>
<dbReference type="Pfam" id="PF00069">
    <property type="entry name" value="Pkinase"/>
    <property type="match status" value="1"/>
</dbReference>
<proteinExistence type="predicted"/>
<evidence type="ECO:0000256" key="2">
    <source>
        <dbReference type="ARBA" id="ARBA00022741"/>
    </source>
</evidence>
<dbReference type="CDD" id="cd14014">
    <property type="entry name" value="STKc_PknB_like"/>
    <property type="match status" value="1"/>
</dbReference>
<dbReference type="SMART" id="SM00220">
    <property type="entry name" value="S_TKc"/>
    <property type="match status" value="1"/>
</dbReference>
<dbReference type="PROSITE" id="PS50011">
    <property type="entry name" value="PROTEIN_KINASE_DOM"/>
    <property type="match status" value="1"/>
</dbReference>
<dbReference type="GO" id="GO:0016301">
    <property type="term" value="F:kinase activity"/>
    <property type="evidence" value="ECO:0007669"/>
    <property type="project" value="UniProtKB-KW"/>
</dbReference>
<dbReference type="RefSeq" id="WP_077410708.1">
    <property type="nucleotide sequence ID" value="NZ_JBHRTS010000005.1"/>
</dbReference>
<keyword evidence="5" id="KW-0802">TPR repeat</keyword>
<dbReference type="InterPro" id="IPR008271">
    <property type="entry name" value="Ser/Thr_kinase_AS"/>
</dbReference>
<keyword evidence="7" id="KW-0812">Transmembrane</keyword>
<reference evidence="10" key="1">
    <citation type="journal article" date="2019" name="Int. J. Syst. Evol. Microbiol.">
        <title>The Global Catalogue of Microorganisms (GCM) 10K type strain sequencing project: providing services to taxonomists for standard genome sequencing and annotation.</title>
        <authorList>
            <consortium name="The Broad Institute Genomics Platform"/>
            <consortium name="The Broad Institute Genome Sequencing Center for Infectious Disease"/>
            <person name="Wu L."/>
            <person name="Ma J."/>
        </authorList>
    </citation>
    <scope>NUCLEOTIDE SEQUENCE [LARGE SCALE GENOMIC DNA]</scope>
    <source>
        <strain evidence="10">KCTC 42953</strain>
    </source>
</reference>
<dbReference type="SUPFAM" id="SSF56112">
    <property type="entry name" value="Protein kinase-like (PK-like)"/>
    <property type="match status" value="1"/>
</dbReference>
<dbReference type="InterPro" id="IPR019734">
    <property type="entry name" value="TPR_rpt"/>
</dbReference>
<dbReference type="InterPro" id="IPR011990">
    <property type="entry name" value="TPR-like_helical_dom_sf"/>
</dbReference>
<evidence type="ECO:0000313" key="9">
    <source>
        <dbReference type="EMBL" id="MFC3194654.1"/>
    </source>
</evidence>
<keyword evidence="7" id="KW-0472">Membrane</keyword>
<dbReference type="PROSITE" id="PS00108">
    <property type="entry name" value="PROTEIN_KINASE_ST"/>
    <property type="match status" value="1"/>
</dbReference>
<dbReference type="EMBL" id="JBHRTS010000005">
    <property type="protein sequence ID" value="MFC3194654.1"/>
    <property type="molecule type" value="Genomic_DNA"/>
</dbReference>
<keyword evidence="2 6" id="KW-0547">Nucleotide-binding</keyword>
<dbReference type="SMART" id="SM00028">
    <property type="entry name" value="TPR"/>
    <property type="match status" value="5"/>
</dbReference>
<dbReference type="PANTHER" id="PTHR43289:SF34">
    <property type="entry name" value="SERINE_THREONINE-PROTEIN KINASE YBDM-RELATED"/>
    <property type="match status" value="1"/>
</dbReference>
<dbReference type="PANTHER" id="PTHR43289">
    <property type="entry name" value="MITOGEN-ACTIVATED PROTEIN KINASE KINASE KINASE 20-RELATED"/>
    <property type="match status" value="1"/>
</dbReference>
<dbReference type="InterPro" id="IPR011009">
    <property type="entry name" value="Kinase-like_dom_sf"/>
</dbReference>
<dbReference type="PROSITE" id="PS00107">
    <property type="entry name" value="PROTEIN_KINASE_ATP"/>
    <property type="match status" value="1"/>
</dbReference>
<dbReference type="Proteomes" id="UP001595533">
    <property type="component" value="Unassembled WGS sequence"/>
</dbReference>
<dbReference type="Gene3D" id="1.10.510.10">
    <property type="entry name" value="Transferase(Phosphotransferase) domain 1"/>
    <property type="match status" value="1"/>
</dbReference>
<dbReference type="SUPFAM" id="SSF48452">
    <property type="entry name" value="TPR-like"/>
    <property type="match status" value="3"/>
</dbReference>
<keyword evidence="3 9" id="KW-0418">Kinase</keyword>
<evidence type="ECO:0000256" key="1">
    <source>
        <dbReference type="ARBA" id="ARBA00022679"/>
    </source>
</evidence>